<comment type="caution">
    <text evidence="3">The sequence shown here is derived from an EMBL/GenBank/DDBJ whole genome shotgun (WGS) entry which is preliminary data.</text>
</comment>
<name>A0A6L7GW95_9ACTN</name>
<feature type="region of interest" description="Disordered" evidence="1">
    <location>
        <begin position="171"/>
        <end position="194"/>
    </location>
</feature>
<dbReference type="PANTHER" id="PTHR21666">
    <property type="entry name" value="PEPTIDASE-RELATED"/>
    <property type="match status" value="1"/>
</dbReference>
<proteinExistence type="predicted"/>
<reference evidence="3 4" key="1">
    <citation type="submission" date="2019-11" db="EMBL/GenBank/DDBJ databases">
        <title>Gordonia sp. nov., a novel actinobacterium isolated from mangrove soil in Hainan.</title>
        <authorList>
            <person name="Huang X."/>
            <person name="Xie Y."/>
            <person name="Chu X."/>
            <person name="Xiao K."/>
        </authorList>
    </citation>
    <scope>NUCLEOTIDE SEQUENCE [LARGE SCALE GENOMIC DNA]</scope>
    <source>
        <strain evidence="3 4">HNM0687</strain>
    </source>
</reference>
<accession>A0A6L7GW95</accession>
<sequence>MDDLTGRGHSSPPVATTGRRTARDDDQTGTEVTTIIPIDEFADAAPAWESSDDTWDSSSWDRYYQPTRSEITQDILLPESEFDGYEVDEPLDMAGARPDDFSLTSTESGEIPLPLGPDAKPFRTRTDTGVTRRRGKHRISAPPTALQGGRAALVAMAAGAAVAAVAQVGSSDNATTPTPSNAANVGTTGQTPDLGPGLAATTPTKDMSTFTEQLAVGEARAVAEAKREAAARRPLFAAPMLGQYDFTSAFAMRWGSFHGGIDMAAPLGTPIHAVTDGVVVEAGPASGYGNWVQIRADDGTITMYGHMSSSGVLVQQGQRVTAGDTIALVGNEGFSTGPHLHFEVWKDGTTKIDPAPWLAQHGITLSGYTGG</sequence>
<evidence type="ECO:0000313" key="3">
    <source>
        <dbReference type="EMBL" id="MXP22768.1"/>
    </source>
</evidence>
<dbReference type="PANTHER" id="PTHR21666:SF270">
    <property type="entry name" value="MUREIN HYDROLASE ACTIVATOR ENVC"/>
    <property type="match status" value="1"/>
</dbReference>
<dbReference type="EMBL" id="WMBR01000004">
    <property type="protein sequence ID" value="MXP22768.1"/>
    <property type="molecule type" value="Genomic_DNA"/>
</dbReference>
<dbReference type="Pfam" id="PF01551">
    <property type="entry name" value="Peptidase_M23"/>
    <property type="match status" value="1"/>
</dbReference>
<dbReference type="SUPFAM" id="SSF51261">
    <property type="entry name" value="Duplicated hybrid motif"/>
    <property type="match status" value="1"/>
</dbReference>
<evidence type="ECO:0000256" key="1">
    <source>
        <dbReference type="SAM" id="MobiDB-lite"/>
    </source>
</evidence>
<feature type="compositionally biased region" description="Polar residues" evidence="1">
    <location>
        <begin position="171"/>
        <end position="191"/>
    </location>
</feature>
<gene>
    <name evidence="3" type="ORF">GIY30_15610</name>
</gene>
<feature type="region of interest" description="Disordered" evidence="1">
    <location>
        <begin position="100"/>
        <end position="143"/>
    </location>
</feature>
<evidence type="ECO:0000313" key="4">
    <source>
        <dbReference type="Proteomes" id="UP000475545"/>
    </source>
</evidence>
<dbReference type="Gene3D" id="2.70.70.10">
    <property type="entry name" value="Glucose Permease (Domain IIA)"/>
    <property type="match status" value="1"/>
</dbReference>
<dbReference type="InterPro" id="IPR016047">
    <property type="entry name" value="M23ase_b-sheet_dom"/>
</dbReference>
<protein>
    <submittedName>
        <fullName evidence="3">Peptidoglycan DD-metalloendopeptidase family protein</fullName>
    </submittedName>
</protein>
<dbReference type="AlphaFoldDB" id="A0A6L7GW95"/>
<dbReference type="InterPro" id="IPR050570">
    <property type="entry name" value="Cell_wall_metabolism_enzyme"/>
</dbReference>
<dbReference type="InterPro" id="IPR011055">
    <property type="entry name" value="Dup_hybrid_motif"/>
</dbReference>
<dbReference type="GO" id="GO:0004222">
    <property type="term" value="F:metalloendopeptidase activity"/>
    <property type="evidence" value="ECO:0007669"/>
    <property type="project" value="TreeGrafter"/>
</dbReference>
<dbReference type="RefSeq" id="WP_160902959.1">
    <property type="nucleotide sequence ID" value="NZ_CP102850.1"/>
</dbReference>
<keyword evidence="4" id="KW-1185">Reference proteome</keyword>
<evidence type="ECO:0000259" key="2">
    <source>
        <dbReference type="Pfam" id="PF01551"/>
    </source>
</evidence>
<dbReference type="CDD" id="cd12797">
    <property type="entry name" value="M23_peptidase"/>
    <property type="match status" value="1"/>
</dbReference>
<feature type="domain" description="M23ase beta-sheet core" evidence="2">
    <location>
        <begin position="257"/>
        <end position="354"/>
    </location>
</feature>
<dbReference type="Proteomes" id="UP000475545">
    <property type="component" value="Unassembled WGS sequence"/>
</dbReference>
<organism evidence="3 4">
    <name type="scientific">Gordonia mangrovi</name>
    <dbReference type="NCBI Taxonomy" id="2665643"/>
    <lineage>
        <taxon>Bacteria</taxon>
        <taxon>Bacillati</taxon>
        <taxon>Actinomycetota</taxon>
        <taxon>Actinomycetes</taxon>
        <taxon>Mycobacteriales</taxon>
        <taxon>Gordoniaceae</taxon>
        <taxon>Gordonia</taxon>
    </lineage>
</organism>
<feature type="region of interest" description="Disordered" evidence="1">
    <location>
        <begin position="1"/>
        <end position="34"/>
    </location>
</feature>